<dbReference type="EMBL" id="JBHRTQ010000001">
    <property type="protein sequence ID" value="MFC3172635.1"/>
    <property type="molecule type" value="Genomic_DNA"/>
</dbReference>
<dbReference type="Pfam" id="PF13577">
    <property type="entry name" value="SnoaL_4"/>
    <property type="match status" value="1"/>
</dbReference>
<feature type="domain" description="SnoaL-like" evidence="1">
    <location>
        <begin position="5"/>
        <end position="132"/>
    </location>
</feature>
<protein>
    <submittedName>
        <fullName evidence="2">Nuclear transport factor 2 family protein</fullName>
    </submittedName>
</protein>
<comment type="caution">
    <text evidence="2">The sequence shown here is derived from an EMBL/GenBank/DDBJ whole genome shotgun (WGS) entry which is preliminary data.</text>
</comment>
<evidence type="ECO:0000313" key="2">
    <source>
        <dbReference type="EMBL" id="MFC3172635.1"/>
    </source>
</evidence>
<reference evidence="3" key="1">
    <citation type="journal article" date="2019" name="Int. J. Syst. Evol. Microbiol.">
        <title>The Global Catalogue of Microorganisms (GCM) 10K type strain sequencing project: providing services to taxonomists for standard genome sequencing and annotation.</title>
        <authorList>
            <consortium name="The Broad Institute Genomics Platform"/>
            <consortium name="The Broad Institute Genome Sequencing Center for Infectious Disease"/>
            <person name="Wu L."/>
            <person name="Ma J."/>
        </authorList>
    </citation>
    <scope>NUCLEOTIDE SEQUENCE [LARGE SCALE GENOMIC DNA]</scope>
    <source>
        <strain evidence="3">KCTC 42984</strain>
    </source>
</reference>
<sequence>MDPVQTLLAIEAIRNLKARYFYCLDTKDWDGFTQVWAPQMAHEMIAEQQKIAGPREDFVAYVAKALAGVVTVHHGHNPQIEITSPTTARAIWPFVDRLKPGPQAHPGAPELIGYGHYHETYEKSEEAGWQIKTQLVTRLRLDRPGAPGFDHAV</sequence>
<proteinExistence type="predicted"/>
<keyword evidence="3" id="KW-1185">Reference proteome</keyword>
<organism evidence="2 3">
    <name type="scientific">Novosphingobium bradum</name>
    <dbReference type="NCBI Taxonomy" id="1737444"/>
    <lineage>
        <taxon>Bacteria</taxon>
        <taxon>Pseudomonadati</taxon>
        <taxon>Pseudomonadota</taxon>
        <taxon>Alphaproteobacteria</taxon>
        <taxon>Sphingomonadales</taxon>
        <taxon>Sphingomonadaceae</taxon>
        <taxon>Novosphingobium</taxon>
    </lineage>
</organism>
<name>A0ABV7IIX6_9SPHN</name>
<dbReference type="SUPFAM" id="SSF54427">
    <property type="entry name" value="NTF2-like"/>
    <property type="match status" value="1"/>
</dbReference>
<dbReference type="RefSeq" id="WP_379508032.1">
    <property type="nucleotide sequence ID" value="NZ_JBHRTQ010000001.1"/>
</dbReference>
<dbReference type="InterPro" id="IPR032710">
    <property type="entry name" value="NTF2-like_dom_sf"/>
</dbReference>
<evidence type="ECO:0000313" key="3">
    <source>
        <dbReference type="Proteomes" id="UP001595604"/>
    </source>
</evidence>
<evidence type="ECO:0000259" key="1">
    <source>
        <dbReference type="Pfam" id="PF13577"/>
    </source>
</evidence>
<accession>A0ABV7IIX6</accession>
<gene>
    <name evidence="2" type="ORF">ACFOD9_00070</name>
</gene>
<dbReference type="InterPro" id="IPR037401">
    <property type="entry name" value="SnoaL-like"/>
</dbReference>
<dbReference type="Proteomes" id="UP001595604">
    <property type="component" value="Unassembled WGS sequence"/>
</dbReference>
<dbReference type="Gene3D" id="3.10.450.50">
    <property type="match status" value="1"/>
</dbReference>